<reference evidence="2" key="1">
    <citation type="submission" date="2022-07" db="EMBL/GenBank/DDBJ databases">
        <title>Phylogenomic reconstructions and comparative analyses of Kickxellomycotina fungi.</title>
        <authorList>
            <person name="Reynolds N.K."/>
            <person name="Stajich J.E."/>
            <person name="Barry K."/>
            <person name="Grigoriev I.V."/>
            <person name="Crous P."/>
            <person name="Smith M.E."/>
        </authorList>
    </citation>
    <scope>NUCLEOTIDE SEQUENCE</scope>
    <source>
        <strain evidence="2">NBRC 32514</strain>
    </source>
</reference>
<evidence type="ECO:0000313" key="3">
    <source>
        <dbReference type="Proteomes" id="UP001149813"/>
    </source>
</evidence>
<gene>
    <name evidence="2" type="ORF">LPJ53_006375</name>
</gene>
<name>A0A9W7XV70_9FUNG</name>
<protein>
    <submittedName>
        <fullName evidence="2">Uncharacterized protein</fullName>
    </submittedName>
</protein>
<dbReference type="AlphaFoldDB" id="A0A9W7XV70"/>
<dbReference type="OrthoDB" id="10319294at2759"/>
<dbReference type="EMBL" id="JANBOJ010000712">
    <property type="protein sequence ID" value="KAJ1718695.1"/>
    <property type="molecule type" value="Genomic_DNA"/>
</dbReference>
<evidence type="ECO:0000313" key="2">
    <source>
        <dbReference type="EMBL" id="KAJ1718695.1"/>
    </source>
</evidence>
<dbReference type="Proteomes" id="UP001149813">
    <property type="component" value="Unassembled WGS sequence"/>
</dbReference>
<keyword evidence="3" id="KW-1185">Reference proteome</keyword>
<feature type="region of interest" description="Disordered" evidence="1">
    <location>
        <begin position="1"/>
        <end position="23"/>
    </location>
</feature>
<comment type="caution">
    <text evidence="2">The sequence shown here is derived from an EMBL/GenBank/DDBJ whole genome shotgun (WGS) entry which is preliminary data.</text>
</comment>
<proteinExistence type="predicted"/>
<evidence type="ECO:0000256" key="1">
    <source>
        <dbReference type="SAM" id="MobiDB-lite"/>
    </source>
</evidence>
<sequence>MARRLSGEQFAMDTPPSLVNTPDAAKRKIGGFAESIKKFRLSSDMQSPTRRNIASVRDALTLAAVDDIVDSENEKENVAYA</sequence>
<accession>A0A9W7XV70</accession>
<organism evidence="2 3">
    <name type="scientific">Coemansia erecta</name>
    <dbReference type="NCBI Taxonomy" id="147472"/>
    <lineage>
        <taxon>Eukaryota</taxon>
        <taxon>Fungi</taxon>
        <taxon>Fungi incertae sedis</taxon>
        <taxon>Zoopagomycota</taxon>
        <taxon>Kickxellomycotina</taxon>
        <taxon>Kickxellomycetes</taxon>
        <taxon>Kickxellales</taxon>
        <taxon>Kickxellaceae</taxon>
        <taxon>Coemansia</taxon>
    </lineage>
</organism>